<proteinExistence type="predicted"/>
<dbReference type="EMBL" id="JH767134">
    <property type="protein sequence ID" value="EQC41641.1"/>
    <property type="molecule type" value="Genomic_DNA"/>
</dbReference>
<evidence type="ECO:0000313" key="4">
    <source>
        <dbReference type="Proteomes" id="UP000030762"/>
    </source>
</evidence>
<keyword evidence="1" id="KW-0175">Coiled coil</keyword>
<sequence>MDNDGAADDADVPAVDDSVPMNFLLGDRIRFYSNGTAPIKVVAQPRPRTPTDFTDMSKREREVRAKMVLDPINVTRTFLTTVKVDEAPAPSTSPAASPQPTRSFQSTAARKQREKQRLQDQRRHASISWRGGDDDANDAVQDTSMDTSHGYLRPKVFLPVAISRAPTLQSADKHTVIKSEVDKARAKVDWRLHHAQRVLEVTKAQQEFAQQVLSHGATARESDKSRNQLMEAKRKDMERRKHEQELDLAAAKLEKEQSRLDLHRDVDERNRAAKMRKGNMVSKLKDRVEYFQRKGLNGRVSNQYKLQDDVLDAGDDVPLPRADAPTLRSFKPSRRRPRDKYTIDATARPKPVFGGGFHIEPAKCHDTDDENENESDWEVIANQ</sequence>
<feature type="coiled-coil region" evidence="1">
    <location>
        <begin position="220"/>
        <end position="259"/>
    </location>
</feature>
<dbReference type="RefSeq" id="XP_008605355.1">
    <property type="nucleotide sequence ID" value="XM_008607133.1"/>
</dbReference>
<evidence type="ECO:0000256" key="2">
    <source>
        <dbReference type="SAM" id="MobiDB-lite"/>
    </source>
</evidence>
<dbReference type="GeneID" id="19942326"/>
<organism evidence="3 4">
    <name type="scientific">Saprolegnia diclina (strain VS20)</name>
    <dbReference type="NCBI Taxonomy" id="1156394"/>
    <lineage>
        <taxon>Eukaryota</taxon>
        <taxon>Sar</taxon>
        <taxon>Stramenopiles</taxon>
        <taxon>Oomycota</taxon>
        <taxon>Saprolegniomycetes</taxon>
        <taxon>Saprolegniales</taxon>
        <taxon>Saprolegniaceae</taxon>
        <taxon>Saprolegnia</taxon>
    </lineage>
</organism>
<feature type="region of interest" description="Disordered" evidence="2">
    <location>
        <begin position="87"/>
        <end position="139"/>
    </location>
</feature>
<protein>
    <submittedName>
        <fullName evidence="3">Uncharacterized protein</fullName>
    </submittedName>
</protein>
<feature type="compositionally biased region" description="Acidic residues" evidence="2">
    <location>
        <begin position="367"/>
        <end position="377"/>
    </location>
</feature>
<name>T0R3U6_SAPDV</name>
<dbReference type="VEuPathDB" id="FungiDB:SDRG_01599"/>
<gene>
    <name evidence="3" type="ORF">SDRG_01599</name>
</gene>
<dbReference type="Proteomes" id="UP000030762">
    <property type="component" value="Unassembled WGS sequence"/>
</dbReference>
<dbReference type="InParanoid" id="T0R3U6"/>
<dbReference type="OrthoDB" id="76244at2759"/>
<feature type="compositionally biased region" description="Low complexity" evidence="2">
    <location>
        <begin position="87"/>
        <end position="103"/>
    </location>
</feature>
<evidence type="ECO:0000313" key="3">
    <source>
        <dbReference type="EMBL" id="EQC41641.1"/>
    </source>
</evidence>
<dbReference type="AlphaFoldDB" id="T0R3U6"/>
<evidence type="ECO:0000256" key="1">
    <source>
        <dbReference type="SAM" id="Coils"/>
    </source>
</evidence>
<reference evidence="3 4" key="1">
    <citation type="submission" date="2012-04" db="EMBL/GenBank/DDBJ databases">
        <title>The Genome Sequence of Saprolegnia declina VS20.</title>
        <authorList>
            <consortium name="The Broad Institute Genome Sequencing Platform"/>
            <person name="Russ C."/>
            <person name="Nusbaum C."/>
            <person name="Tyler B."/>
            <person name="van West P."/>
            <person name="Dieguez-Uribeondo J."/>
            <person name="de Bruijn I."/>
            <person name="Tripathy S."/>
            <person name="Jiang R."/>
            <person name="Young S.K."/>
            <person name="Zeng Q."/>
            <person name="Gargeya S."/>
            <person name="Fitzgerald M."/>
            <person name="Haas B."/>
            <person name="Abouelleil A."/>
            <person name="Alvarado L."/>
            <person name="Arachchi H.M."/>
            <person name="Berlin A."/>
            <person name="Chapman S.B."/>
            <person name="Goldberg J."/>
            <person name="Griggs A."/>
            <person name="Gujja S."/>
            <person name="Hansen M."/>
            <person name="Howarth C."/>
            <person name="Imamovic A."/>
            <person name="Larimer J."/>
            <person name="McCowen C."/>
            <person name="Montmayeur A."/>
            <person name="Murphy C."/>
            <person name="Neiman D."/>
            <person name="Pearson M."/>
            <person name="Priest M."/>
            <person name="Roberts A."/>
            <person name="Saif S."/>
            <person name="Shea T."/>
            <person name="Sisk P."/>
            <person name="Sykes S."/>
            <person name="Wortman J."/>
            <person name="Nusbaum C."/>
            <person name="Birren B."/>
        </authorList>
    </citation>
    <scope>NUCLEOTIDE SEQUENCE [LARGE SCALE GENOMIC DNA]</scope>
    <source>
        <strain evidence="3 4">VS20</strain>
    </source>
</reference>
<feature type="region of interest" description="Disordered" evidence="2">
    <location>
        <begin position="316"/>
        <end position="383"/>
    </location>
</feature>
<dbReference type="OMA" id="RRPRDKY"/>
<keyword evidence="4" id="KW-1185">Reference proteome</keyword>
<accession>T0R3U6</accession>